<reference evidence="1" key="1">
    <citation type="submission" date="2021-04" db="EMBL/GenBank/DDBJ databases">
        <title>The complete genome sequence of Caulobacter sp. S6.</title>
        <authorList>
            <person name="Tang Y."/>
            <person name="Ouyang W."/>
            <person name="Liu Q."/>
            <person name="Huang B."/>
            <person name="Guo Z."/>
            <person name="Lei P."/>
        </authorList>
    </citation>
    <scope>NUCLEOTIDE SEQUENCE</scope>
    <source>
        <strain evidence="1">S6</strain>
    </source>
</reference>
<keyword evidence="2" id="KW-1185">Reference proteome</keyword>
<organism evidence="1 2">
    <name type="scientific">Phenylobacterium montanum</name>
    <dbReference type="NCBI Taxonomy" id="2823693"/>
    <lineage>
        <taxon>Bacteria</taxon>
        <taxon>Pseudomonadati</taxon>
        <taxon>Pseudomonadota</taxon>
        <taxon>Alphaproteobacteria</taxon>
        <taxon>Caulobacterales</taxon>
        <taxon>Caulobacteraceae</taxon>
        <taxon>Phenylobacterium</taxon>
    </lineage>
</organism>
<dbReference type="Proteomes" id="UP000676409">
    <property type="component" value="Chromosome"/>
</dbReference>
<dbReference type="RefSeq" id="WP_211939970.1">
    <property type="nucleotide sequence ID" value="NZ_CP073078.1"/>
</dbReference>
<protein>
    <submittedName>
        <fullName evidence="1">Uncharacterized protein</fullName>
    </submittedName>
</protein>
<evidence type="ECO:0000313" key="1">
    <source>
        <dbReference type="EMBL" id="QUD89919.1"/>
    </source>
</evidence>
<evidence type="ECO:0000313" key="2">
    <source>
        <dbReference type="Proteomes" id="UP000676409"/>
    </source>
</evidence>
<accession>A0A975G3L3</accession>
<dbReference type="AlphaFoldDB" id="A0A975G3L3"/>
<dbReference type="KEGG" id="caul:KCG34_08665"/>
<name>A0A975G3L3_9CAUL</name>
<sequence length="184" mass="19408">MLKAIFSRQIDGFEKTWGYDASYMRELLAASPWTFLKFSIVTALTPRKDAPMEALAAAGVVGTLVEDCGPCTQIGIDMAVAGGVKPEVLRAILAGDVAAMGENAALGYGFARAVLDKRLDEADVMREAVVRKWGHKGLVALSLALTTARMYPTLKYALGHGKACSRVIVAGAAAPVAKPLELAA</sequence>
<proteinExistence type="predicted"/>
<gene>
    <name evidence="1" type="ORF">KCG34_08665</name>
</gene>
<dbReference type="EMBL" id="CP073078">
    <property type="protein sequence ID" value="QUD89919.1"/>
    <property type="molecule type" value="Genomic_DNA"/>
</dbReference>